<evidence type="ECO:0000313" key="5">
    <source>
        <dbReference type="Proteomes" id="UP000198816"/>
    </source>
</evidence>
<dbReference type="Proteomes" id="UP000198816">
    <property type="component" value="Unassembled WGS sequence"/>
</dbReference>
<dbReference type="SUPFAM" id="SSF52833">
    <property type="entry name" value="Thioredoxin-like"/>
    <property type="match status" value="2"/>
</dbReference>
<keyword evidence="5" id="KW-1185">Reference proteome</keyword>
<feature type="chain" id="PRO_5011610030" evidence="2">
    <location>
        <begin position="30"/>
        <end position="349"/>
    </location>
</feature>
<evidence type="ECO:0000256" key="1">
    <source>
        <dbReference type="ARBA" id="ARBA00022729"/>
    </source>
</evidence>
<evidence type="ECO:0000259" key="3">
    <source>
        <dbReference type="PROSITE" id="PS51352"/>
    </source>
</evidence>
<dbReference type="AlphaFoldDB" id="A0A1H2ZNE2"/>
<dbReference type="InterPro" id="IPR012336">
    <property type="entry name" value="Thioredoxin-like_fold"/>
</dbReference>
<dbReference type="OrthoDB" id="9791630at2"/>
<accession>A0A1H2ZNE2</accession>
<dbReference type="STRING" id="1058.SAMN05421783_11691"/>
<proteinExistence type="predicted"/>
<dbReference type="PANTHER" id="PTHR15337">
    <property type="entry name" value="ANTERIOR GRADIENT PROTEIN-RELATED"/>
    <property type="match status" value="1"/>
</dbReference>
<dbReference type="Gene3D" id="3.40.30.10">
    <property type="entry name" value="Glutaredoxin"/>
    <property type="match status" value="2"/>
</dbReference>
<reference evidence="5" key="1">
    <citation type="submission" date="2016-10" db="EMBL/GenBank/DDBJ databases">
        <authorList>
            <person name="Varghese N."/>
            <person name="Submissions S."/>
        </authorList>
    </citation>
    <scope>NUCLEOTIDE SEQUENCE [LARGE SCALE GENOMIC DNA]</scope>
    <source>
        <strain evidence="5">DSM 217</strain>
    </source>
</reference>
<dbReference type="PANTHER" id="PTHR15337:SF11">
    <property type="entry name" value="THIOREDOXIN DOMAIN-CONTAINING PROTEIN"/>
    <property type="match status" value="1"/>
</dbReference>
<feature type="signal peptide" evidence="2">
    <location>
        <begin position="1"/>
        <end position="29"/>
    </location>
</feature>
<name>A0A1H2ZNE2_THIRO</name>
<sequence length="349" mass="39052">MLGTTPKSPTRLLTLCSLLAALCAVPAAAQDQTSTGEVTGAKMLSHPSWFKESFLDLPEDVSEAAESGKHLILVMEMNGCPYCYKLIQENFATSPYRDFIQEHFEVIALNTKGDREVAVTEEMSMSEKEVAELYQVCFTPTVVFLDASNRPVARVSGYRNRDDFKVVLDYVQERAYLQQSLNDYAAAKRPSEVYSFREHPQIRTIEDLANVTDRPLALLFEDVACVACDALHDGHLADPEIRDILKGLTLVRLDTRSETPIIDPMGNATTPKALAESLGIQYTPSIVLFDRGREITRIESMLYRYHFGGVLEYVAGRHYERYPDSPFDYIDVKTAELTAAGKDVSIADE</sequence>
<keyword evidence="1 2" id="KW-0732">Signal</keyword>
<protein>
    <submittedName>
        <fullName evidence="4">Thioredoxin-related protein</fullName>
    </submittedName>
</protein>
<organism evidence="4 5">
    <name type="scientific">Thiocapsa roseopersicina</name>
    <dbReference type="NCBI Taxonomy" id="1058"/>
    <lineage>
        <taxon>Bacteria</taxon>
        <taxon>Pseudomonadati</taxon>
        <taxon>Pseudomonadota</taxon>
        <taxon>Gammaproteobacteria</taxon>
        <taxon>Chromatiales</taxon>
        <taxon>Chromatiaceae</taxon>
        <taxon>Thiocapsa</taxon>
    </lineage>
</organism>
<evidence type="ECO:0000256" key="2">
    <source>
        <dbReference type="SAM" id="SignalP"/>
    </source>
</evidence>
<dbReference type="InterPro" id="IPR051099">
    <property type="entry name" value="AGR/TXD"/>
</dbReference>
<dbReference type="RefSeq" id="WP_093034595.1">
    <property type="nucleotide sequence ID" value="NZ_FNNZ01000016.1"/>
</dbReference>
<feature type="domain" description="Thioredoxin" evidence="3">
    <location>
        <begin position="19"/>
        <end position="173"/>
    </location>
</feature>
<dbReference type="EMBL" id="FNNZ01000016">
    <property type="protein sequence ID" value="SDX18886.1"/>
    <property type="molecule type" value="Genomic_DNA"/>
</dbReference>
<evidence type="ECO:0000313" key="4">
    <source>
        <dbReference type="EMBL" id="SDX18886.1"/>
    </source>
</evidence>
<dbReference type="PROSITE" id="PS51352">
    <property type="entry name" value="THIOREDOXIN_2"/>
    <property type="match status" value="1"/>
</dbReference>
<gene>
    <name evidence="4" type="ORF">SAMN05421783_11691</name>
</gene>
<dbReference type="Pfam" id="PF13098">
    <property type="entry name" value="Thioredoxin_2"/>
    <property type="match status" value="2"/>
</dbReference>
<dbReference type="InterPro" id="IPR013766">
    <property type="entry name" value="Thioredoxin_domain"/>
</dbReference>
<dbReference type="InterPro" id="IPR036249">
    <property type="entry name" value="Thioredoxin-like_sf"/>
</dbReference>